<accession>A0A1J5GB57</accession>
<dbReference type="EMBL" id="PFKO01000249">
    <property type="protein sequence ID" value="PIY32204.1"/>
    <property type="molecule type" value="Genomic_DNA"/>
</dbReference>
<dbReference type="EMBL" id="MNYY01000094">
    <property type="protein sequence ID" value="OIP69925.1"/>
    <property type="molecule type" value="Genomic_DNA"/>
</dbReference>
<evidence type="ECO:0000256" key="5">
    <source>
        <dbReference type="ARBA" id="ARBA00022692"/>
    </source>
</evidence>
<dbReference type="Proteomes" id="UP000228560">
    <property type="component" value="Unassembled WGS sequence"/>
</dbReference>
<evidence type="ECO:0000256" key="6">
    <source>
        <dbReference type="ARBA" id="ARBA00022723"/>
    </source>
</evidence>
<dbReference type="GO" id="GO:0005524">
    <property type="term" value="F:ATP binding"/>
    <property type="evidence" value="ECO:0007669"/>
    <property type="project" value="UniProtKB-UniRule"/>
</dbReference>
<dbReference type="NCBIfam" id="TIGR01241">
    <property type="entry name" value="FtsH_fam"/>
    <property type="match status" value="1"/>
</dbReference>
<name>A0A1J5GB57_9BACT</name>
<dbReference type="EC" id="3.4.24.-" evidence="15"/>
<evidence type="ECO:0000256" key="15">
    <source>
        <dbReference type="HAMAP-Rule" id="MF_01458"/>
    </source>
</evidence>
<evidence type="ECO:0000313" key="18">
    <source>
        <dbReference type="EMBL" id="OIP69925.1"/>
    </source>
</evidence>
<comment type="function">
    <text evidence="15">Acts as a processive, ATP-dependent zinc metallopeptidase for both cytoplasmic and membrane proteins. Plays a role in the quality control of integral membrane proteins.</text>
</comment>
<dbReference type="InterPro" id="IPR003593">
    <property type="entry name" value="AAA+_ATPase"/>
</dbReference>
<reference evidence="22 23" key="2">
    <citation type="submission" date="2017-09" db="EMBL/GenBank/DDBJ databases">
        <title>Depth-based differentiation of microbial function through sediment-hosted aquifers and enrichment of novel symbionts in the deep terrestrial subsurface.</title>
        <authorList>
            <person name="Probst A.J."/>
            <person name="Ladd B."/>
            <person name="Jarett J.K."/>
            <person name="Geller-Mcgrath D.E."/>
            <person name="Sieber C.M."/>
            <person name="Emerson J.B."/>
            <person name="Anantharaman K."/>
            <person name="Thomas B.C."/>
            <person name="Malmstrom R."/>
            <person name="Stieglmeier M."/>
            <person name="Klingl A."/>
            <person name="Woyke T."/>
            <person name="Ryan C.M."/>
            <person name="Banfield J.F."/>
        </authorList>
    </citation>
    <scope>NUCLEOTIDE SEQUENCE [LARGE SCALE GENOMIC DNA]</scope>
    <source>
        <strain evidence="19">CG_4_10_14_3_um_filter_34_13</strain>
        <strain evidence="20">CG_4_9_14_3_um_filter_33_16</strain>
    </source>
</reference>
<evidence type="ECO:0000256" key="8">
    <source>
        <dbReference type="ARBA" id="ARBA00022801"/>
    </source>
</evidence>
<evidence type="ECO:0000313" key="22">
    <source>
        <dbReference type="Proteomes" id="UP000228560"/>
    </source>
</evidence>
<dbReference type="GO" id="GO:0005886">
    <property type="term" value="C:plasma membrane"/>
    <property type="evidence" value="ECO:0007669"/>
    <property type="project" value="UniProtKB-SubCell"/>
</dbReference>
<keyword evidence="4 15" id="KW-0645">Protease</keyword>
<keyword evidence="9 15" id="KW-0862">Zinc</keyword>
<feature type="binding site" evidence="15">
    <location>
        <position position="430"/>
    </location>
    <ligand>
        <name>Zn(2+)</name>
        <dbReference type="ChEBI" id="CHEBI:29105"/>
        <note>catalytic</note>
    </ligand>
</feature>
<dbReference type="GO" id="GO:0030163">
    <property type="term" value="P:protein catabolic process"/>
    <property type="evidence" value="ECO:0007669"/>
    <property type="project" value="UniProtKB-UniRule"/>
</dbReference>
<dbReference type="HAMAP" id="MF_01458">
    <property type="entry name" value="FtsH"/>
    <property type="match status" value="1"/>
</dbReference>
<comment type="subunit">
    <text evidence="15">Homohexamer.</text>
</comment>
<dbReference type="GO" id="GO:0006508">
    <property type="term" value="P:proteolysis"/>
    <property type="evidence" value="ECO:0007669"/>
    <property type="project" value="UniProtKB-KW"/>
</dbReference>
<dbReference type="Gene3D" id="3.30.720.210">
    <property type="match status" value="1"/>
</dbReference>
<keyword evidence="18" id="KW-0132">Cell division</keyword>
<dbReference type="EMBL" id="PFTV01000042">
    <property type="protein sequence ID" value="PJB57666.1"/>
    <property type="molecule type" value="Genomic_DNA"/>
</dbReference>
<dbReference type="PANTHER" id="PTHR23076:SF97">
    <property type="entry name" value="ATP-DEPENDENT ZINC METALLOPROTEASE YME1L1"/>
    <property type="match status" value="1"/>
</dbReference>
<evidence type="ECO:0000256" key="16">
    <source>
        <dbReference type="RuleBase" id="RU003651"/>
    </source>
</evidence>
<dbReference type="AlphaFoldDB" id="A0A1J5GB57"/>
<dbReference type="InterPro" id="IPR041569">
    <property type="entry name" value="AAA_lid_3"/>
</dbReference>
<feature type="binding site" evidence="15">
    <location>
        <position position="434"/>
    </location>
    <ligand>
        <name>Zn(2+)</name>
        <dbReference type="ChEBI" id="CHEBI:29105"/>
        <note>catalytic</note>
    </ligand>
</feature>
<dbReference type="FunFam" id="1.20.58.760:FF:000001">
    <property type="entry name" value="ATP-dependent zinc metalloprotease FtsH"/>
    <property type="match status" value="1"/>
</dbReference>
<keyword evidence="6 15" id="KW-0479">Metal-binding</keyword>
<evidence type="ECO:0000313" key="21">
    <source>
        <dbReference type="Proteomes" id="UP000182763"/>
    </source>
</evidence>
<accession>A0A2M7PPA8</accession>
<comment type="similarity">
    <text evidence="2 15">In the C-terminal section; belongs to the peptidase M41 family.</text>
</comment>
<feature type="transmembrane region" description="Helical" evidence="15">
    <location>
        <begin position="21"/>
        <end position="40"/>
    </location>
</feature>
<evidence type="ECO:0000256" key="1">
    <source>
        <dbReference type="ARBA" id="ARBA00004370"/>
    </source>
</evidence>
<evidence type="ECO:0000313" key="20">
    <source>
        <dbReference type="EMBL" id="PJB57666.1"/>
    </source>
</evidence>
<dbReference type="CDD" id="cd19501">
    <property type="entry name" value="RecA-like_FtsH"/>
    <property type="match status" value="1"/>
</dbReference>
<evidence type="ECO:0000256" key="10">
    <source>
        <dbReference type="ARBA" id="ARBA00022840"/>
    </source>
</evidence>
<organism evidence="18 21">
    <name type="scientific">Candidatus Infernicultor aquiphilus</name>
    <dbReference type="NCBI Taxonomy" id="1805029"/>
    <lineage>
        <taxon>Bacteria</taxon>
        <taxon>Pseudomonadati</taxon>
        <taxon>Atribacterota</taxon>
        <taxon>Candidatus Phoenicimicrobiia</taxon>
        <taxon>Candidatus Pheonicimicrobiales</taxon>
        <taxon>Candidatus Phoenicimicrobiaceae</taxon>
        <taxon>Candidatus Infernicultor</taxon>
    </lineage>
</organism>
<evidence type="ECO:0000256" key="2">
    <source>
        <dbReference type="ARBA" id="ARBA00010044"/>
    </source>
</evidence>
<dbReference type="SMART" id="SM00382">
    <property type="entry name" value="AAA"/>
    <property type="match status" value="1"/>
</dbReference>
<comment type="similarity">
    <text evidence="16">Belongs to the AAA ATPase family.</text>
</comment>
<dbReference type="GO" id="GO:0008270">
    <property type="term" value="F:zinc ion binding"/>
    <property type="evidence" value="ECO:0007669"/>
    <property type="project" value="UniProtKB-UniRule"/>
</dbReference>
<feature type="active site" evidence="15">
    <location>
        <position position="431"/>
    </location>
</feature>
<comment type="subcellular location">
    <subcellularLocation>
        <location evidence="15">Cell membrane</location>
        <topology evidence="15">Multi-pass membrane protein</topology>
        <orientation evidence="15">Cytoplasmic side</orientation>
    </subcellularLocation>
    <subcellularLocation>
        <location evidence="1">Membrane</location>
    </subcellularLocation>
</comment>
<evidence type="ECO:0000256" key="4">
    <source>
        <dbReference type="ARBA" id="ARBA00022670"/>
    </source>
</evidence>
<dbReference type="Pfam" id="PF06480">
    <property type="entry name" value="FtsH_ext"/>
    <property type="match status" value="1"/>
</dbReference>
<dbReference type="GO" id="GO:0004176">
    <property type="term" value="F:ATP-dependent peptidase activity"/>
    <property type="evidence" value="ECO:0007669"/>
    <property type="project" value="InterPro"/>
</dbReference>
<dbReference type="Proteomes" id="UP000230646">
    <property type="component" value="Unassembled WGS sequence"/>
</dbReference>
<keyword evidence="3 15" id="KW-1003">Cell membrane</keyword>
<keyword evidence="10 15" id="KW-0067">ATP-binding</keyword>
<dbReference type="InterPro" id="IPR037219">
    <property type="entry name" value="Peptidase_M41-like"/>
</dbReference>
<evidence type="ECO:0000256" key="13">
    <source>
        <dbReference type="ARBA" id="ARBA00023136"/>
    </source>
</evidence>
<evidence type="ECO:0000256" key="14">
    <source>
        <dbReference type="ARBA" id="ARBA00061570"/>
    </source>
</evidence>
<dbReference type="Gene3D" id="1.20.58.760">
    <property type="entry name" value="Peptidase M41"/>
    <property type="match status" value="1"/>
</dbReference>
<dbReference type="Pfam" id="PF00004">
    <property type="entry name" value="AAA"/>
    <property type="match status" value="1"/>
</dbReference>
<dbReference type="Pfam" id="PF17862">
    <property type="entry name" value="AAA_lid_3"/>
    <property type="match status" value="1"/>
</dbReference>
<dbReference type="Gene3D" id="3.40.50.300">
    <property type="entry name" value="P-loop containing nucleotide triphosphate hydrolases"/>
    <property type="match status" value="1"/>
</dbReference>
<dbReference type="GO" id="GO:0004222">
    <property type="term" value="F:metalloendopeptidase activity"/>
    <property type="evidence" value="ECO:0007669"/>
    <property type="project" value="InterPro"/>
</dbReference>
<keyword evidence="7 15" id="KW-0547">Nucleotide-binding</keyword>
<feature type="binding site" evidence="15">
    <location>
        <begin position="208"/>
        <end position="215"/>
    </location>
    <ligand>
        <name>ATP</name>
        <dbReference type="ChEBI" id="CHEBI:30616"/>
    </ligand>
</feature>
<comment type="similarity">
    <text evidence="14 15">In the central section; belongs to the AAA ATPase family.</text>
</comment>
<dbReference type="InterPro" id="IPR011546">
    <property type="entry name" value="Pept_M41_FtsH_extracell"/>
</dbReference>
<dbReference type="Proteomes" id="UP000182763">
    <property type="component" value="Unassembled WGS sequence"/>
</dbReference>
<evidence type="ECO:0000256" key="12">
    <source>
        <dbReference type="ARBA" id="ARBA00023049"/>
    </source>
</evidence>
<gene>
    <name evidence="15" type="primary">ftsH</name>
    <name evidence="18" type="ORF">AUK42_04695</name>
    <name evidence="20" type="ORF">CO097_01710</name>
    <name evidence="19" type="ORF">COZ07_06510</name>
</gene>
<dbReference type="InterPro" id="IPR003960">
    <property type="entry name" value="ATPase_AAA_CS"/>
</dbReference>
<evidence type="ECO:0000256" key="3">
    <source>
        <dbReference type="ARBA" id="ARBA00022475"/>
    </source>
</evidence>
<dbReference type="PANTHER" id="PTHR23076">
    <property type="entry name" value="METALLOPROTEASE M41 FTSH"/>
    <property type="match status" value="1"/>
</dbReference>
<dbReference type="GO" id="GO:0016887">
    <property type="term" value="F:ATP hydrolysis activity"/>
    <property type="evidence" value="ECO:0007669"/>
    <property type="project" value="UniProtKB-UniRule"/>
</dbReference>
<dbReference type="InterPro" id="IPR000642">
    <property type="entry name" value="Peptidase_M41"/>
</dbReference>
<dbReference type="InterPro" id="IPR005936">
    <property type="entry name" value="FtsH"/>
</dbReference>
<feature type="transmembrane region" description="Helical" evidence="15">
    <location>
        <begin position="115"/>
        <end position="136"/>
    </location>
</feature>
<evidence type="ECO:0000313" key="23">
    <source>
        <dbReference type="Proteomes" id="UP000230646"/>
    </source>
</evidence>
<feature type="binding site" evidence="15">
    <location>
        <position position="507"/>
    </location>
    <ligand>
        <name>Zn(2+)</name>
        <dbReference type="ChEBI" id="CHEBI:29105"/>
        <note>catalytic</note>
    </ligand>
</feature>
<keyword evidence="12 15" id="KW-0482">Metalloprotease</keyword>
<dbReference type="Gene3D" id="1.10.8.60">
    <property type="match status" value="1"/>
</dbReference>
<reference evidence="18 21" key="1">
    <citation type="journal article" date="2016" name="Environ. Microbiol.">
        <title>Genomic resolution of a cold subsurface aquifer community provides metabolic insights for novel microbes adapted to high CO concentrations.</title>
        <authorList>
            <person name="Probst A.J."/>
            <person name="Castelle C.J."/>
            <person name="Singh A."/>
            <person name="Brown C.T."/>
            <person name="Anantharaman K."/>
            <person name="Sharon I."/>
            <person name="Hug L.A."/>
            <person name="Burstein D."/>
            <person name="Emerson J.B."/>
            <person name="Thomas B.C."/>
            <person name="Banfield J.F."/>
        </authorList>
    </citation>
    <scope>NUCLEOTIDE SEQUENCE [LARGE SCALE GENOMIC DNA]</scope>
    <source>
        <strain evidence="18">CG2_30_33_13</strain>
    </source>
</reference>
<keyword evidence="11 15" id="KW-1133">Transmembrane helix</keyword>
<protein>
    <recommendedName>
        <fullName evidence="15">ATP-dependent zinc metalloprotease FtsH</fullName>
        <ecNumber evidence="15">3.4.24.-</ecNumber>
    </recommendedName>
</protein>
<evidence type="ECO:0000256" key="9">
    <source>
        <dbReference type="ARBA" id="ARBA00022833"/>
    </source>
</evidence>
<comment type="caution">
    <text evidence="18">The sequence shown here is derived from an EMBL/GenBank/DDBJ whole genome shotgun (WGS) entry which is preliminary data.</text>
</comment>
<comment type="cofactor">
    <cofactor evidence="15">
        <name>Zn(2+)</name>
        <dbReference type="ChEBI" id="CHEBI:29105"/>
    </cofactor>
    <text evidence="15">Binds 1 zinc ion per subunit.</text>
</comment>
<sequence length="626" mass="69426">MSNIPNNLNKKNLKGNKNYRNIGLYLLVLIITVSIISSFFEPKSTTSQELTYSQFLKEIETNNMSKVTIINNSITGTLIDGTNFSTYSPNDPELINILRSKNIIIEAKPPVEVSWWMRLLSSILPMLLIIGVWIFMLQQMQGGGNKVMSFGKSRAKLLGKETPKITFKDVAGIDEAAEEVQEVIDFLKNPAKFKKLGAKIPRGILLYGPPGVGKTLLARAIAGEAEVPFFSISGSDFVEMFVGVGASRVRDLFKQAKANAPCIIFMDEIDAVGRHRGAGLGGGHDEREQTLNQLLVEMDGFDQNIGVIMVAATNRPDILDPALLRPGRFDRRIVIDRPDIVGREGILKIHARGKPLAKEVDIKVLARRTPGFVGSDLANMVNEAALLASREGKNEIGMEEFEAAIDRVIAGPERKSRLISDKEKEIIAYHESGHAIVAKMLPNSDPVHKVSIIPRGNAILGYTLQLPTQDRYLISKLELMDKLAVLLGGRVAEDIIFKDVTSGAQNDLERATKIARQMITEYGMSEVLGPVTLGRKEHEIFLGRDISQERDYSEEIANKIDKEVREIVESAYSKAKDILTKNKSKLKKIARNLIERETLEGKELDDLLNGVKLANLSKFKANFLLI</sequence>
<dbReference type="PROSITE" id="PS00674">
    <property type="entry name" value="AAA"/>
    <property type="match status" value="1"/>
</dbReference>
<dbReference type="FunFam" id="3.40.50.300:FF:000001">
    <property type="entry name" value="ATP-dependent zinc metalloprotease FtsH"/>
    <property type="match status" value="1"/>
</dbReference>
<dbReference type="SUPFAM" id="SSF140990">
    <property type="entry name" value="FtsH protease domain-like"/>
    <property type="match status" value="1"/>
</dbReference>
<accession>A0A2M8CF81</accession>
<keyword evidence="13 15" id="KW-0472">Membrane</keyword>
<dbReference type="InterPro" id="IPR003959">
    <property type="entry name" value="ATPase_AAA_core"/>
</dbReference>
<dbReference type="SUPFAM" id="SSF52540">
    <property type="entry name" value="P-loop containing nucleoside triphosphate hydrolases"/>
    <property type="match status" value="1"/>
</dbReference>
<dbReference type="InterPro" id="IPR027417">
    <property type="entry name" value="P-loop_NTPase"/>
</dbReference>
<evidence type="ECO:0000256" key="11">
    <source>
        <dbReference type="ARBA" id="ARBA00022989"/>
    </source>
</evidence>
<dbReference type="STRING" id="1805029.AUK42_04695"/>
<evidence type="ECO:0000259" key="17">
    <source>
        <dbReference type="SMART" id="SM00382"/>
    </source>
</evidence>
<proteinExistence type="inferred from homology"/>
<dbReference type="Pfam" id="PF01434">
    <property type="entry name" value="Peptidase_M41"/>
    <property type="match status" value="1"/>
</dbReference>
<feature type="domain" description="AAA+ ATPase" evidence="17">
    <location>
        <begin position="200"/>
        <end position="339"/>
    </location>
</feature>
<keyword evidence="18" id="KW-0131">Cell cycle</keyword>
<dbReference type="GO" id="GO:0051301">
    <property type="term" value="P:cell division"/>
    <property type="evidence" value="ECO:0007669"/>
    <property type="project" value="UniProtKB-KW"/>
</dbReference>
<dbReference type="RefSeq" id="WP_406607789.1">
    <property type="nucleotide sequence ID" value="NZ_PFKO01000249.1"/>
</dbReference>
<dbReference type="FunFam" id="1.10.8.60:FF:000001">
    <property type="entry name" value="ATP-dependent zinc metalloprotease FtsH"/>
    <property type="match status" value="1"/>
</dbReference>
<keyword evidence="8 15" id="KW-0378">Hydrolase</keyword>
<evidence type="ECO:0000256" key="7">
    <source>
        <dbReference type="ARBA" id="ARBA00022741"/>
    </source>
</evidence>
<keyword evidence="5 15" id="KW-0812">Transmembrane</keyword>
<evidence type="ECO:0000313" key="19">
    <source>
        <dbReference type="EMBL" id="PIY32204.1"/>
    </source>
</evidence>